<evidence type="ECO:0000256" key="1">
    <source>
        <dbReference type="SAM" id="SignalP"/>
    </source>
</evidence>
<dbReference type="EMBL" id="CP081869">
    <property type="protein sequence ID" value="QZO00722.1"/>
    <property type="molecule type" value="Genomic_DNA"/>
</dbReference>
<dbReference type="InterPro" id="IPR013766">
    <property type="entry name" value="Thioredoxin_domain"/>
</dbReference>
<dbReference type="Gene3D" id="3.40.30.10">
    <property type="entry name" value="Glutaredoxin"/>
    <property type="match status" value="1"/>
</dbReference>
<organism evidence="3 4">
    <name type="scientific">Chenggangzhangella methanolivorans</name>
    <dbReference type="NCBI Taxonomy" id="1437009"/>
    <lineage>
        <taxon>Bacteria</taxon>
        <taxon>Pseudomonadati</taxon>
        <taxon>Pseudomonadota</taxon>
        <taxon>Alphaproteobacteria</taxon>
        <taxon>Hyphomicrobiales</taxon>
        <taxon>Methylopilaceae</taxon>
        <taxon>Chenggangzhangella</taxon>
    </lineage>
</organism>
<feature type="domain" description="Thioredoxin" evidence="2">
    <location>
        <begin position="6"/>
        <end position="129"/>
    </location>
</feature>
<keyword evidence="1" id="KW-0732">Signal</keyword>
<dbReference type="SUPFAM" id="SSF52833">
    <property type="entry name" value="Thioredoxin-like"/>
    <property type="match status" value="1"/>
</dbReference>
<accession>A0A9E6ULM7</accession>
<sequence>MITRRLAIACLVAIATVAPAVAQEGPKPFDKAAFDAALAAGGPFVVHVTAPWCPICRAQKPILARLRAEPRFKDFGQFEVDFDSDKASLRVVNARLQSTLIVYRGGKEIARTVGDREEGWIEELMEKAL</sequence>
<feature type="chain" id="PRO_5039338333" evidence="1">
    <location>
        <begin position="23"/>
        <end position="129"/>
    </location>
</feature>
<dbReference type="AlphaFoldDB" id="A0A9E6ULM7"/>
<keyword evidence="4" id="KW-1185">Reference proteome</keyword>
<evidence type="ECO:0000313" key="4">
    <source>
        <dbReference type="Proteomes" id="UP000825701"/>
    </source>
</evidence>
<feature type="signal peptide" evidence="1">
    <location>
        <begin position="1"/>
        <end position="22"/>
    </location>
</feature>
<gene>
    <name evidence="3" type="ORF">K6K41_03230</name>
</gene>
<reference evidence="3" key="1">
    <citation type="submission" date="2021-08" db="EMBL/GenBank/DDBJ databases">
        <authorList>
            <person name="Zhang H."/>
            <person name="Xu M."/>
            <person name="Yu Z."/>
            <person name="Yang L."/>
            <person name="Cai Y."/>
        </authorList>
    </citation>
    <scope>NUCLEOTIDE SEQUENCE</scope>
    <source>
        <strain evidence="3">CHL1</strain>
    </source>
</reference>
<dbReference type="Pfam" id="PF00085">
    <property type="entry name" value="Thioredoxin"/>
    <property type="match status" value="1"/>
</dbReference>
<dbReference type="CDD" id="cd02947">
    <property type="entry name" value="TRX_family"/>
    <property type="match status" value="1"/>
</dbReference>
<evidence type="ECO:0000259" key="2">
    <source>
        <dbReference type="PROSITE" id="PS51352"/>
    </source>
</evidence>
<protein>
    <submittedName>
        <fullName evidence="3">Thioredoxin family protein</fullName>
    </submittedName>
</protein>
<dbReference type="PROSITE" id="PS51352">
    <property type="entry name" value="THIOREDOXIN_2"/>
    <property type="match status" value="1"/>
</dbReference>
<dbReference type="KEGG" id="cmet:K6K41_03230"/>
<dbReference type="RefSeq" id="WP_261403901.1">
    <property type="nucleotide sequence ID" value="NZ_CP081869.1"/>
</dbReference>
<dbReference type="InterPro" id="IPR036249">
    <property type="entry name" value="Thioredoxin-like_sf"/>
</dbReference>
<evidence type="ECO:0000313" key="3">
    <source>
        <dbReference type="EMBL" id="QZO00722.1"/>
    </source>
</evidence>
<dbReference type="Proteomes" id="UP000825701">
    <property type="component" value="Chromosome"/>
</dbReference>
<name>A0A9E6ULM7_9HYPH</name>
<proteinExistence type="predicted"/>